<feature type="transmembrane region" description="Helical" evidence="1">
    <location>
        <begin position="255"/>
        <end position="278"/>
    </location>
</feature>
<gene>
    <name evidence="2" type="ORF">K491DRAFT_688781</name>
</gene>
<dbReference type="EMBL" id="MU004303">
    <property type="protein sequence ID" value="KAF2659922.1"/>
    <property type="molecule type" value="Genomic_DNA"/>
</dbReference>
<reference evidence="2" key="1">
    <citation type="journal article" date="2020" name="Stud. Mycol.">
        <title>101 Dothideomycetes genomes: a test case for predicting lifestyles and emergence of pathogens.</title>
        <authorList>
            <person name="Haridas S."/>
            <person name="Albert R."/>
            <person name="Binder M."/>
            <person name="Bloem J."/>
            <person name="Labutti K."/>
            <person name="Salamov A."/>
            <person name="Andreopoulos B."/>
            <person name="Baker S."/>
            <person name="Barry K."/>
            <person name="Bills G."/>
            <person name="Bluhm B."/>
            <person name="Cannon C."/>
            <person name="Castanera R."/>
            <person name="Culley D."/>
            <person name="Daum C."/>
            <person name="Ezra D."/>
            <person name="Gonzalez J."/>
            <person name="Henrissat B."/>
            <person name="Kuo A."/>
            <person name="Liang C."/>
            <person name="Lipzen A."/>
            <person name="Lutzoni F."/>
            <person name="Magnuson J."/>
            <person name="Mondo S."/>
            <person name="Nolan M."/>
            <person name="Ohm R."/>
            <person name="Pangilinan J."/>
            <person name="Park H.-J."/>
            <person name="Ramirez L."/>
            <person name="Alfaro M."/>
            <person name="Sun H."/>
            <person name="Tritt A."/>
            <person name="Yoshinaga Y."/>
            <person name="Zwiers L.-H."/>
            <person name="Turgeon B."/>
            <person name="Goodwin S."/>
            <person name="Spatafora J."/>
            <person name="Crous P."/>
            <person name="Grigoriev I."/>
        </authorList>
    </citation>
    <scope>NUCLEOTIDE SEQUENCE</scope>
    <source>
        <strain evidence="2">CBS 122681</strain>
    </source>
</reference>
<dbReference type="Proteomes" id="UP000799324">
    <property type="component" value="Unassembled WGS sequence"/>
</dbReference>
<dbReference type="AlphaFoldDB" id="A0A6A6TJK5"/>
<protein>
    <recommendedName>
        <fullName evidence="4">Ubiquitin conjugating enzyme</fullName>
    </recommendedName>
</protein>
<feature type="transmembrane region" description="Helical" evidence="1">
    <location>
        <begin position="338"/>
        <end position="361"/>
    </location>
</feature>
<dbReference type="OrthoDB" id="2896006at2759"/>
<name>A0A6A6TJK5_9PLEO</name>
<keyword evidence="3" id="KW-1185">Reference proteome</keyword>
<evidence type="ECO:0008006" key="4">
    <source>
        <dbReference type="Google" id="ProtNLM"/>
    </source>
</evidence>
<keyword evidence="1" id="KW-1133">Transmembrane helix</keyword>
<evidence type="ECO:0000256" key="1">
    <source>
        <dbReference type="SAM" id="Phobius"/>
    </source>
</evidence>
<sequence length="379" mass="41368">MAVLQLLQRALEHPVARGLHRRAQDVQTIEVEIPTWGKVLLAVSFIGFIIFMSAVEYTLKDVIATLAMVETPSAAITVSPSIEDGSVDKKEGLLESGPTITLVRTKPITSSIRGTIRHLVSEAGRFSRWRGIKALFLYQISTSLVVNILNPIIPYAIPGRFVVLSAATGALLANLHATWTHKVISMPSDKSFWQRVVPRSQWKKLALPAAVESSAKYVSMYIAQGFIVLLGLGSIDKDDMTAYKTGDWVSLALRGLSVLAILLSCVLFIVLPAVVTLIRVEASILPEDQDTIVPFDRTFGGKVVPQILGGTGCVGFLDAWRSFNWEARRRLIKLYAKIAAIIFAISLVAVHVLAFEVWAVMGSALGKLLADAQRNGLLQ</sequence>
<evidence type="ECO:0000313" key="2">
    <source>
        <dbReference type="EMBL" id="KAF2659922.1"/>
    </source>
</evidence>
<evidence type="ECO:0000313" key="3">
    <source>
        <dbReference type="Proteomes" id="UP000799324"/>
    </source>
</evidence>
<feature type="transmembrane region" description="Helical" evidence="1">
    <location>
        <begin position="135"/>
        <end position="153"/>
    </location>
</feature>
<proteinExistence type="predicted"/>
<keyword evidence="1" id="KW-0472">Membrane</keyword>
<accession>A0A6A6TJK5</accession>
<keyword evidence="1" id="KW-0812">Transmembrane</keyword>
<organism evidence="2 3">
    <name type="scientific">Lophiostoma macrostomum CBS 122681</name>
    <dbReference type="NCBI Taxonomy" id="1314788"/>
    <lineage>
        <taxon>Eukaryota</taxon>
        <taxon>Fungi</taxon>
        <taxon>Dikarya</taxon>
        <taxon>Ascomycota</taxon>
        <taxon>Pezizomycotina</taxon>
        <taxon>Dothideomycetes</taxon>
        <taxon>Pleosporomycetidae</taxon>
        <taxon>Pleosporales</taxon>
        <taxon>Lophiostomataceae</taxon>
        <taxon>Lophiostoma</taxon>
    </lineage>
</organism>
<feature type="transmembrane region" description="Helical" evidence="1">
    <location>
        <begin position="39"/>
        <end position="59"/>
    </location>
</feature>
<feature type="transmembrane region" description="Helical" evidence="1">
    <location>
        <begin position="217"/>
        <end position="235"/>
    </location>
</feature>